<feature type="region of interest" description="Disordered" evidence="1">
    <location>
        <begin position="498"/>
        <end position="529"/>
    </location>
</feature>
<dbReference type="STRING" id="490622.A0A395NDH1"/>
<feature type="region of interest" description="Disordered" evidence="1">
    <location>
        <begin position="106"/>
        <end position="160"/>
    </location>
</feature>
<evidence type="ECO:0000313" key="3">
    <source>
        <dbReference type="EMBL" id="RFU74156.1"/>
    </source>
</evidence>
<dbReference type="Proteomes" id="UP000266272">
    <property type="component" value="Unassembled WGS sequence"/>
</dbReference>
<sequence length="601" mass="64459">MDTGEYETNTLLINNVSSIVYRLYEPASALSQNFASAALEIENSLRERGYVVVYDATKRGLWHFQILPKDGKLDELGDSLELPPDVTGQGLVVREEGVIEPPIIQKSRSQALQSSGTPTSLLSTSSTLEQAHRPALASPLQTTVPASQDPEAKAEPKSRTTAQKGLYEKFIASVSLTISTTFCRRSGAIPLNYRTVLLSPTAYSAQPHAIAIGKPQILGTFRVYLTTTGALMISLALTKCRGILSLDDAVASSLAPTGYSILAAPFGIMTATQNFVPGDGGLTSLAQTPMTQFFSFRSGLDGQESLWKQACLRFLNFRGIAASTLGGCLWVNLLVPKPKNQDSRTDYRSSSSSSSFTLPWPRRLCFRKKNVDVSSTSRVVDTVLSGHEESHDPLGNARGWYNSVTEREEKIKRAMERAAAMSKDPLSQPIDSKTPKLSGLSPVAFQRPNTATAGIMYPTPPDGVQQQNGVTPSIDGTLSSPGNPLTAPVVAEADAVVNEPSGGEGLDQSPEFAESKRQRSDSNLLGETDNMFGGDIGGDIFDDNDITEADFNFFDEKPGDNDVDMSMGDLASSEAALPPPAQAIEETAQTVEATPQPLAPT</sequence>
<evidence type="ECO:0000256" key="1">
    <source>
        <dbReference type="SAM" id="MobiDB-lite"/>
    </source>
</evidence>
<evidence type="ECO:0000259" key="2">
    <source>
        <dbReference type="Pfam" id="PF11597"/>
    </source>
</evidence>
<feature type="region of interest" description="Disordered" evidence="1">
    <location>
        <begin position="420"/>
        <end position="443"/>
    </location>
</feature>
<gene>
    <name evidence="3" type="ORF">TARUN_8112</name>
</gene>
<dbReference type="OrthoDB" id="103819at2759"/>
<name>A0A395NDH1_TRIAR</name>
<organism evidence="3 4">
    <name type="scientific">Trichoderma arundinaceum</name>
    <dbReference type="NCBI Taxonomy" id="490622"/>
    <lineage>
        <taxon>Eukaryota</taxon>
        <taxon>Fungi</taxon>
        <taxon>Dikarya</taxon>
        <taxon>Ascomycota</taxon>
        <taxon>Pezizomycotina</taxon>
        <taxon>Sordariomycetes</taxon>
        <taxon>Hypocreomycetidae</taxon>
        <taxon>Hypocreales</taxon>
        <taxon>Hypocreaceae</taxon>
        <taxon>Trichoderma</taxon>
    </lineage>
</organism>
<feature type="compositionally biased region" description="Low complexity" evidence="1">
    <location>
        <begin position="112"/>
        <end position="128"/>
    </location>
</feature>
<dbReference type="AlphaFoldDB" id="A0A395NDH1"/>
<proteinExistence type="predicted"/>
<keyword evidence="4" id="KW-1185">Reference proteome</keyword>
<comment type="caution">
    <text evidence="3">The sequence shown here is derived from an EMBL/GenBank/DDBJ whole genome shotgun (WGS) entry which is preliminary data.</text>
</comment>
<feature type="domain" description="Mediator complex subunit Med13 N-terminal" evidence="2">
    <location>
        <begin position="7"/>
        <end position="368"/>
    </location>
</feature>
<accession>A0A395NDH1</accession>
<reference evidence="3 4" key="1">
    <citation type="journal article" date="2018" name="PLoS Pathog.">
        <title>Evolution of structural diversity of trichothecenes, a family of toxins produced by plant pathogenic and entomopathogenic fungi.</title>
        <authorList>
            <person name="Proctor R.H."/>
            <person name="McCormick S.P."/>
            <person name="Kim H.S."/>
            <person name="Cardoza R.E."/>
            <person name="Stanley A.M."/>
            <person name="Lindo L."/>
            <person name="Kelly A."/>
            <person name="Brown D.W."/>
            <person name="Lee T."/>
            <person name="Vaughan M.M."/>
            <person name="Alexander N.J."/>
            <person name="Busman M."/>
            <person name="Gutierrez S."/>
        </authorList>
    </citation>
    <scope>NUCLEOTIDE SEQUENCE [LARGE SCALE GENOMIC DNA]</scope>
    <source>
        <strain evidence="3 4">IBT 40837</strain>
    </source>
</reference>
<feature type="non-terminal residue" evidence="3">
    <location>
        <position position="601"/>
    </location>
</feature>
<dbReference type="EMBL" id="PXOA01000566">
    <property type="protein sequence ID" value="RFU74156.1"/>
    <property type="molecule type" value="Genomic_DNA"/>
</dbReference>
<feature type="region of interest" description="Disordered" evidence="1">
    <location>
        <begin position="556"/>
        <end position="581"/>
    </location>
</feature>
<dbReference type="InterPro" id="IPR021643">
    <property type="entry name" value="Mediator_Med13_N"/>
</dbReference>
<protein>
    <recommendedName>
        <fullName evidence="2">Mediator complex subunit Med13 N-terminal domain-containing protein</fullName>
    </recommendedName>
</protein>
<dbReference type="Pfam" id="PF11597">
    <property type="entry name" value="Med13_N"/>
    <property type="match status" value="1"/>
</dbReference>
<evidence type="ECO:0000313" key="4">
    <source>
        <dbReference type="Proteomes" id="UP000266272"/>
    </source>
</evidence>